<dbReference type="SMART" id="SM00558">
    <property type="entry name" value="JmjC"/>
    <property type="match status" value="1"/>
</dbReference>
<accession>A0A937K283</accession>
<dbReference type="InterPro" id="IPR003347">
    <property type="entry name" value="JmjC_dom"/>
</dbReference>
<evidence type="ECO:0000259" key="1">
    <source>
        <dbReference type="PROSITE" id="PS51184"/>
    </source>
</evidence>
<dbReference type="SUPFAM" id="SSF51197">
    <property type="entry name" value="Clavaminate synthase-like"/>
    <property type="match status" value="1"/>
</dbReference>
<dbReference type="AlphaFoldDB" id="A0A937K283"/>
<dbReference type="InterPro" id="IPR041667">
    <property type="entry name" value="Cupin_8"/>
</dbReference>
<comment type="caution">
    <text evidence="2">The sequence shown here is derived from an EMBL/GenBank/DDBJ whole genome shotgun (WGS) entry which is preliminary data.</text>
</comment>
<dbReference type="Gene3D" id="2.60.120.650">
    <property type="entry name" value="Cupin"/>
    <property type="match status" value="1"/>
</dbReference>
<protein>
    <submittedName>
        <fullName evidence="2">Cupin-like domain-containing protein</fullName>
    </submittedName>
</protein>
<name>A0A937K283_9BACT</name>
<gene>
    <name evidence="2" type="ORF">JL102_15345</name>
</gene>
<keyword evidence="3" id="KW-1185">Reference proteome</keyword>
<dbReference type="PROSITE" id="PS51184">
    <property type="entry name" value="JMJC"/>
    <property type="match status" value="1"/>
</dbReference>
<reference evidence="2" key="1">
    <citation type="submission" date="2021-01" db="EMBL/GenBank/DDBJ databases">
        <title>Fulvivirga kasyanovii gen. nov., sp nov., a novel member of the phylum Bacteroidetes isolated from seawater in a mussel farm.</title>
        <authorList>
            <person name="Zhao L.-H."/>
            <person name="Wang Z.-J."/>
        </authorList>
    </citation>
    <scope>NUCLEOTIDE SEQUENCE</scope>
    <source>
        <strain evidence="2">2943</strain>
    </source>
</reference>
<dbReference type="PANTHER" id="PTHR12461">
    <property type="entry name" value="HYPOXIA-INDUCIBLE FACTOR 1 ALPHA INHIBITOR-RELATED"/>
    <property type="match status" value="1"/>
</dbReference>
<organism evidence="2 3">
    <name type="scientific">Fulvivirga sediminis</name>
    <dbReference type="NCBI Taxonomy" id="2803949"/>
    <lineage>
        <taxon>Bacteria</taxon>
        <taxon>Pseudomonadati</taxon>
        <taxon>Bacteroidota</taxon>
        <taxon>Cytophagia</taxon>
        <taxon>Cytophagales</taxon>
        <taxon>Fulvivirgaceae</taxon>
        <taxon>Fulvivirga</taxon>
    </lineage>
</organism>
<dbReference type="RefSeq" id="WP_202245310.1">
    <property type="nucleotide sequence ID" value="NZ_JAESIY010000008.1"/>
</dbReference>
<sequence>MNQSVSIFPSEIAESPLDVEYNLSPQKFYSEYVSKNKPVIIKDMMQQWKAYHCWDESYFGNLTMDNKIVAKKGDVSRGELSCMTLKEYVQIISTPSRNNRPSHYLHDFPIFQIMPQLSDDIEPFPTDFLPKWYKDKWWNYICFFMGAENSFTPPHIDTLFTNNLFFQVKGYKEFTIVLAKDLDKCYMHKWKWSKVNLDKPNYDMYPLFKEVAPIKFHVGPGDILFMPAGTLHQVRGLTNSISFNIDWHTKQTVRKGIATALRKRAPRPNIMYNMLIASGLYLNIPSRFIFPYYKPYFSFIA</sequence>
<dbReference type="PANTHER" id="PTHR12461:SF105">
    <property type="entry name" value="HYPOXIA-INDUCIBLE FACTOR 1-ALPHA INHIBITOR"/>
    <property type="match status" value="1"/>
</dbReference>
<evidence type="ECO:0000313" key="2">
    <source>
        <dbReference type="EMBL" id="MBL3657522.1"/>
    </source>
</evidence>
<proteinExistence type="predicted"/>
<dbReference type="Proteomes" id="UP000659388">
    <property type="component" value="Unassembled WGS sequence"/>
</dbReference>
<feature type="domain" description="JmjC" evidence="1">
    <location>
        <begin position="97"/>
        <end position="264"/>
    </location>
</feature>
<dbReference type="EMBL" id="JAESIY010000008">
    <property type="protein sequence ID" value="MBL3657522.1"/>
    <property type="molecule type" value="Genomic_DNA"/>
</dbReference>
<dbReference type="Pfam" id="PF13621">
    <property type="entry name" value="Cupin_8"/>
    <property type="match status" value="1"/>
</dbReference>
<evidence type="ECO:0000313" key="3">
    <source>
        <dbReference type="Proteomes" id="UP000659388"/>
    </source>
</evidence>